<keyword evidence="2" id="KW-1185">Reference proteome</keyword>
<gene>
    <name evidence="1" type="ORF">EubceDRAFT1_2041</name>
</gene>
<dbReference type="AlphaFoldDB" id="I5AVI9"/>
<name>I5AVI9_EUBC6</name>
<dbReference type="Proteomes" id="UP000005753">
    <property type="component" value="Chromosome"/>
</dbReference>
<evidence type="ECO:0000313" key="1">
    <source>
        <dbReference type="EMBL" id="EIM57812.1"/>
    </source>
</evidence>
<accession>I5AVI9</accession>
<proteinExistence type="predicted"/>
<protein>
    <submittedName>
        <fullName evidence="1">Uncharacterized protein</fullName>
    </submittedName>
</protein>
<dbReference type="EMBL" id="CM001487">
    <property type="protein sequence ID" value="EIM57812.1"/>
    <property type="molecule type" value="Genomic_DNA"/>
</dbReference>
<dbReference type="OrthoDB" id="2083057at2"/>
<sequence>MGSRGAFEDVNMGNFAFKAGGQHYKSIGILSSNPNVKVIVQDSNNVKAPEYSHTAGRIYAVVKAGELKHLAYYDENHKQAVSIDLAHAHRGVQPHRHVYLSHNKNDPGIPPTSSEMELIRKIKKEFHLK</sequence>
<dbReference type="eggNOG" id="ENOG5033UIN">
    <property type="taxonomic scope" value="Bacteria"/>
</dbReference>
<reference evidence="1 2" key="1">
    <citation type="submission" date="2010-08" db="EMBL/GenBank/DDBJ databases">
        <authorList>
            <consortium name="US DOE Joint Genome Institute (JGI-PGF)"/>
            <person name="Lucas S."/>
            <person name="Copeland A."/>
            <person name="Lapidus A."/>
            <person name="Cheng J.-F."/>
            <person name="Bruce D."/>
            <person name="Goodwin L."/>
            <person name="Pitluck S."/>
            <person name="Land M.L."/>
            <person name="Hauser L."/>
            <person name="Chang Y.-J."/>
            <person name="Anderson I.J."/>
            <person name="Johnson E."/>
            <person name="Mulhopadhyay B."/>
            <person name="Kyrpides N."/>
            <person name="Woyke T.J."/>
        </authorList>
    </citation>
    <scope>NUCLEOTIDE SEQUENCE [LARGE SCALE GENOMIC DNA]</scope>
    <source>
        <strain evidence="1 2">6</strain>
    </source>
</reference>
<evidence type="ECO:0000313" key="2">
    <source>
        <dbReference type="Proteomes" id="UP000005753"/>
    </source>
</evidence>
<dbReference type="HOGENOM" id="CLU_2000931_0_0_9"/>
<reference evidence="1 2" key="2">
    <citation type="submission" date="2012-02" db="EMBL/GenBank/DDBJ databases">
        <title>Improved High-Quality Draft sequence of Eubacterium cellulosolvens 6.</title>
        <authorList>
            <consortium name="US DOE Joint Genome Institute"/>
            <person name="Lucas S."/>
            <person name="Han J."/>
            <person name="Lapidus A."/>
            <person name="Cheng J.-F."/>
            <person name="Goodwin L."/>
            <person name="Pitluck S."/>
            <person name="Peters L."/>
            <person name="Mikhailova N."/>
            <person name="Gu W."/>
            <person name="Detter J.C."/>
            <person name="Han C."/>
            <person name="Tapia R."/>
            <person name="Land M."/>
            <person name="Hauser L."/>
            <person name="Kyrpides N."/>
            <person name="Ivanova N."/>
            <person name="Pagani I."/>
            <person name="Johnson E."/>
            <person name="Mukhopadhyay B."/>
            <person name="Anderson I."/>
            <person name="Woyke T."/>
        </authorList>
    </citation>
    <scope>NUCLEOTIDE SEQUENCE [LARGE SCALE GENOMIC DNA]</scope>
    <source>
        <strain evidence="1 2">6</strain>
    </source>
</reference>
<organism evidence="1 2">
    <name type="scientific">Eubacterium cellulosolvens (strain ATCC 43171 / JCM 9499 / 6)</name>
    <name type="common">Cillobacterium cellulosolvens</name>
    <dbReference type="NCBI Taxonomy" id="633697"/>
    <lineage>
        <taxon>Bacteria</taxon>
        <taxon>Bacillati</taxon>
        <taxon>Bacillota</taxon>
        <taxon>Clostridia</taxon>
        <taxon>Eubacteriales</taxon>
        <taxon>Eubacteriaceae</taxon>
        <taxon>Eubacterium</taxon>
    </lineage>
</organism>